<feature type="non-terminal residue" evidence="2">
    <location>
        <position position="145"/>
    </location>
</feature>
<gene>
    <name evidence="2" type="ORF">MM415B02817_0001</name>
</gene>
<dbReference type="InterPro" id="IPR003615">
    <property type="entry name" value="HNH_nuc"/>
</dbReference>
<feature type="domain" description="HNH nuclease" evidence="1">
    <location>
        <begin position="38"/>
        <end position="85"/>
    </location>
</feature>
<accession>A0A6M3L3R1</accession>
<sequence length="145" mass="16629">MLTKEEFKEARREAMIGENNPRWNGGNSQYPNHAELKKVRVEVLKKSKGRCEICGKPARLVHHIDGDKSNHNVNNLMAVCLKCHSTLHHDDSLIPNLGRPLKYNLICGMPIKRISETFGVCAGTIYNWLKNPEKEKWLKEQLIKS</sequence>
<dbReference type="EMBL" id="MT142758">
    <property type="protein sequence ID" value="QJA88154.1"/>
    <property type="molecule type" value="Genomic_DNA"/>
</dbReference>
<name>A0A6M3L3R1_9ZZZZ</name>
<evidence type="ECO:0000259" key="1">
    <source>
        <dbReference type="SMART" id="SM00507"/>
    </source>
</evidence>
<organism evidence="2">
    <name type="scientific">viral metagenome</name>
    <dbReference type="NCBI Taxonomy" id="1070528"/>
    <lineage>
        <taxon>unclassified sequences</taxon>
        <taxon>metagenomes</taxon>
        <taxon>organismal metagenomes</taxon>
    </lineage>
</organism>
<reference evidence="2" key="1">
    <citation type="submission" date="2020-03" db="EMBL/GenBank/DDBJ databases">
        <title>The deep terrestrial virosphere.</title>
        <authorList>
            <person name="Holmfeldt K."/>
            <person name="Nilsson E."/>
            <person name="Simone D."/>
            <person name="Lopez-Fernandez M."/>
            <person name="Wu X."/>
            <person name="de Brujin I."/>
            <person name="Lundin D."/>
            <person name="Andersson A."/>
            <person name="Bertilsson S."/>
            <person name="Dopson M."/>
        </authorList>
    </citation>
    <scope>NUCLEOTIDE SEQUENCE</scope>
    <source>
        <strain evidence="2">MM415B02817</strain>
    </source>
</reference>
<dbReference type="SMART" id="SM00507">
    <property type="entry name" value="HNHc"/>
    <property type="match status" value="1"/>
</dbReference>
<dbReference type="AlphaFoldDB" id="A0A6M3L3R1"/>
<protein>
    <recommendedName>
        <fullName evidence="1">HNH nuclease domain-containing protein</fullName>
    </recommendedName>
</protein>
<proteinExistence type="predicted"/>
<evidence type="ECO:0000313" key="2">
    <source>
        <dbReference type="EMBL" id="QJA88154.1"/>
    </source>
</evidence>
<dbReference type="CDD" id="cd00085">
    <property type="entry name" value="HNHc"/>
    <property type="match status" value="1"/>
</dbReference>